<feature type="non-terminal residue" evidence="4">
    <location>
        <position position="1"/>
    </location>
</feature>
<comment type="caution">
    <text evidence="4">The sequence shown here is derived from an EMBL/GenBank/DDBJ whole genome shotgun (WGS) entry which is preliminary data.</text>
</comment>
<reference evidence="4 5" key="1">
    <citation type="submission" date="2020-11" db="EMBL/GenBank/DDBJ databases">
        <title>Kefir isolates.</title>
        <authorList>
            <person name="Marcisauskas S."/>
            <person name="Kim Y."/>
            <person name="Blasche S."/>
        </authorList>
    </citation>
    <scope>NUCLEOTIDE SEQUENCE [LARGE SCALE GENOMIC DNA]</scope>
    <source>
        <strain evidence="4 5">KR</strain>
    </source>
</reference>
<dbReference type="PANTHER" id="PTHR24320:SF152">
    <property type="entry name" value="SHORT-CHAIN DEHYDROGENASE_REDUCTASE FAMILY PROTEIN"/>
    <property type="match status" value="1"/>
</dbReference>
<comment type="similarity">
    <text evidence="1">Belongs to the short-chain dehydrogenases/reductases (SDR) family.</text>
</comment>
<organism evidence="4 5">
    <name type="scientific">Rhodotorula mucilaginosa</name>
    <name type="common">Yeast</name>
    <name type="synonym">Rhodotorula rubra</name>
    <dbReference type="NCBI Taxonomy" id="5537"/>
    <lineage>
        <taxon>Eukaryota</taxon>
        <taxon>Fungi</taxon>
        <taxon>Dikarya</taxon>
        <taxon>Basidiomycota</taxon>
        <taxon>Pucciniomycotina</taxon>
        <taxon>Microbotryomycetes</taxon>
        <taxon>Sporidiobolales</taxon>
        <taxon>Sporidiobolaceae</taxon>
        <taxon>Rhodotorula</taxon>
    </lineage>
</organism>
<dbReference type="Gene3D" id="3.40.50.720">
    <property type="entry name" value="NAD(P)-binding Rossmann-like Domain"/>
    <property type="match status" value="1"/>
</dbReference>
<feature type="region of interest" description="Disordered" evidence="3">
    <location>
        <begin position="164"/>
        <end position="202"/>
    </location>
</feature>
<proteinExistence type="inferred from homology"/>
<evidence type="ECO:0000313" key="5">
    <source>
        <dbReference type="Proteomes" id="UP000777482"/>
    </source>
</evidence>
<evidence type="ECO:0000256" key="2">
    <source>
        <dbReference type="ARBA" id="ARBA00023002"/>
    </source>
</evidence>
<dbReference type="InterPro" id="IPR036291">
    <property type="entry name" value="NAD(P)-bd_dom_sf"/>
</dbReference>
<feature type="compositionally biased region" description="Basic and acidic residues" evidence="3">
    <location>
        <begin position="234"/>
        <end position="244"/>
    </location>
</feature>
<evidence type="ECO:0000313" key="4">
    <source>
        <dbReference type="EMBL" id="KAG0653724.1"/>
    </source>
</evidence>
<feature type="region of interest" description="Disordered" evidence="3">
    <location>
        <begin position="224"/>
        <end position="271"/>
    </location>
</feature>
<keyword evidence="2" id="KW-0560">Oxidoreductase</keyword>
<protein>
    <submittedName>
        <fullName evidence="4">Uncharacterized protein</fullName>
    </submittedName>
</protein>
<dbReference type="AlphaFoldDB" id="A0A9P7B1S1"/>
<gene>
    <name evidence="4" type="ORF">C6P46_002232</name>
</gene>
<keyword evidence="5" id="KW-1185">Reference proteome</keyword>
<accession>A0A9P7B1S1</accession>
<dbReference type="OrthoDB" id="9876299at2759"/>
<evidence type="ECO:0000256" key="1">
    <source>
        <dbReference type="ARBA" id="ARBA00006484"/>
    </source>
</evidence>
<dbReference type="EMBL" id="PUHQ01000179">
    <property type="protein sequence ID" value="KAG0653724.1"/>
    <property type="molecule type" value="Genomic_DNA"/>
</dbReference>
<dbReference type="SUPFAM" id="SSF51735">
    <property type="entry name" value="NAD(P)-binding Rossmann-fold domains"/>
    <property type="match status" value="1"/>
</dbReference>
<evidence type="ECO:0000256" key="3">
    <source>
        <dbReference type="SAM" id="MobiDB-lite"/>
    </source>
</evidence>
<dbReference type="GO" id="GO:0016491">
    <property type="term" value="F:oxidoreductase activity"/>
    <property type="evidence" value="ECO:0007669"/>
    <property type="project" value="UniProtKB-KW"/>
</dbReference>
<dbReference type="PANTHER" id="PTHR24320">
    <property type="entry name" value="RETINOL DEHYDROGENASE"/>
    <property type="match status" value="1"/>
</dbReference>
<name>A0A9P7B1S1_RHOMI</name>
<dbReference type="Proteomes" id="UP000777482">
    <property type="component" value="Unassembled WGS sequence"/>
</dbReference>
<feature type="compositionally biased region" description="Acidic residues" evidence="3">
    <location>
        <begin position="245"/>
        <end position="255"/>
    </location>
</feature>
<sequence>MPVLVAVGCSSSLGSLALQRFLLATTERWTVYAAHRSPDPPSWEPTHDRHDVEWIPLELESLASVKKFAQQVTPTRVDLVWLNAAVWDNSAPRVVHLGQAEWTREAVVNCIAQHYLVHLLADKLACPLPDEDCGVVERARIVVTTSNLHKSISTLAQIPLFLRAATPPPPFDDENQSPPEEEEQSTTIPSTSPTPTPKQRYAASKAAQLLSAFYWRRHFSLLDQEEQEPEPEPEPERGAGVREGQEEEAEEEEEGAGCSGNGSKRRRRRRRPVDVVAVSPGFVPATNLSRDSTWFVRWLMRHVVCWFPFAVSVEE</sequence>
<feature type="compositionally biased region" description="Acidic residues" evidence="3">
    <location>
        <begin position="224"/>
        <end position="233"/>
    </location>
</feature>
<feature type="compositionally biased region" description="Acidic residues" evidence="3">
    <location>
        <begin position="171"/>
        <end position="184"/>
    </location>
</feature>